<evidence type="ECO:0000313" key="1">
    <source>
        <dbReference type="Proteomes" id="UP000887565"/>
    </source>
</evidence>
<dbReference type="Proteomes" id="UP000887565">
    <property type="component" value="Unplaced"/>
</dbReference>
<reference evidence="2" key="1">
    <citation type="submission" date="2022-11" db="UniProtKB">
        <authorList>
            <consortium name="WormBaseParasite"/>
        </authorList>
    </citation>
    <scope>IDENTIFICATION</scope>
</reference>
<proteinExistence type="predicted"/>
<evidence type="ECO:0000313" key="2">
    <source>
        <dbReference type="WBParaSite" id="nRc.2.0.1.t40018-RA"/>
    </source>
</evidence>
<organism evidence="1 2">
    <name type="scientific">Romanomermis culicivorax</name>
    <name type="common">Nematode worm</name>
    <dbReference type="NCBI Taxonomy" id="13658"/>
    <lineage>
        <taxon>Eukaryota</taxon>
        <taxon>Metazoa</taxon>
        <taxon>Ecdysozoa</taxon>
        <taxon>Nematoda</taxon>
        <taxon>Enoplea</taxon>
        <taxon>Dorylaimia</taxon>
        <taxon>Mermithida</taxon>
        <taxon>Mermithoidea</taxon>
        <taxon>Mermithidae</taxon>
        <taxon>Romanomermis</taxon>
    </lineage>
</organism>
<sequence length="131" mass="15506">EELQRYIASVLHFPALRNHKETVQFLDVSRLSFVYNLEHKWKEGLIVKKPGGHFGFKSINFNNCKKSCAETCHCKEWYHRELLIQCKTEFEAISWKDNIDKAVSANLGAEWRIYHPFGSSYPQRENSYAHW</sequence>
<dbReference type="AlphaFoldDB" id="A0A915KQP2"/>
<keyword evidence="1" id="KW-1185">Reference proteome</keyword>
<dbReference type="WBParaSite" id="nRc.2.0.1.t40018-RA">
    <property type="protein sequence ID" value="nRc.2.0.1.t40018-RA"/>
    <property type="gene ID" value="nRc.2.0.1.g40018"/>
</dbReference>
<name>A0A915KQP2_ROMCU</name>
<protein>
    <submittedName>
        <fullName evidence="2">Uncharacterized protein</fullName>
    </submittedName>
</protein>
<accession>A0A915KQP2</accession>